<dbReference type="AlphaFoldDB" id="A0A8K0P6P2"/>
<dbReference type="GO" id="GO:0006886">
    <property type="term" value="P:intracellular protein transport"/>
    <property type="evidence" value="ECO:0007669"/>
    <property type="project" value="InterPro"/>
</dbReference>
<evidence type="ECO:0000313" key="10">
    <source>
        <dbReference type="Proteomes" id="UP000792457"/>
    </source>
</evidence>
<comment type="similarity">
    <text evidence="2">Belongs to the COG7 family.</text>
</comment>
<dbReference type="Pfam" id="PF10191">
    <property type="entry name" value="COG7"/>
    <property type="match status" value="1"/>
</dbReference>
<evidence type="ECO:0000256" key="2">
    <source>
        <dbReference type="ARBA" id="ARBA00005831"/>
    </source>
</evidence>
<dbReference type="GO" id="GO:0006890">
    <property type="term" value="P:retrograde vesicle-mediated transport, Golgi to endoplasmic reticulum"/>
    <property type="evidence" value="ECO:0007669"/>
    <property type="project" value="TreeGrafter"/>
</dbReference>
<dbReference type="GO" id="GO:0017119">
    <property type="term" value="C:Golgi transport complex"/>
    <property type="evidence" value="ECO:0007669"/>
    <property type="project" value="InterPro"/>
</dbReference>
<keyword evidence="4" id="KW-0813">Transport</keyword>
<keyword evidence="10" id="KW-1185">Reference proteome</keyword>
<gene>
    <name evidence="9" type="ORF">J437_LFUL012653</name>
</gene>
<dbReference type="InterPro" id="IPR019335">
    <property type="entry name" value="COG7"/>
</dbReference>
<dbReference type="OrthoDB" id="245173at2759"/>
<proteinExistence type="inferred from homology"/>
<keyword evidence="7" id="KW-0472">Membrane</keyword>
<protein>
    <recommendedName>
        <fullName evidence="3">Conserved oligomeric Golgi complex subunit 7</fullName>
    </recommendedName>
    <alternativeName>
        <fullName evidence="8">Component of oligomeric Golgi complex 7</fullName>
    </alternativeName>
</protein>
<keyword evidence="6" id="KW-0333">Golgi apparatus</keyword>
<dbReference type="GO" id="GO:0007030">
    <property type="term" value="P:Golgi organization"/>
    <property type="evidence" value="ECO:0007669"/>
    <property type="project" value="TreeGrafter"/>
</dbReference>
<evidence type="ECO:0000256" key="4">
    <source>
        <dbReference type="ARBA" id="ARBA00022448"/>
    </source>
</evidence>
<dbReference type="EMBL" id="KZ308661">
    <property type="protein sequence ID" value="KAG8232849.1"/>
    <property type="molecule type" value="Genomic_DNA"/>
</dbReference>
<evidence type="ECO:0000256" key="3">
    <source>
        <dbReference type="ARBA" id="ARBA00020984"/>
    </source>
</evidence>
<sequence length="209" mass="22350">MNQPITSAQNLWGEVYNTTLGAIYTPIEAHLKQVSKSSPSDGVVRRSAGPDVPDFGFAPQEYITQIGQYLMTLPQHLEPFLPREQTTGGTLPWSGCSDLLPAIDGGEGVVGDLAEALLSGVTRATCKQFSEFILGLPVLGSDAARQLATDIDYLGNVLEELGLTLSEPLRQIALLLRLPAEEYLTGSTGCAPRLVAAVRQLRNLPSTSS</sequence>
<evidence type="ECO:0000256" key="8">
    <source>
        <dbReference type="ARBA" id="ARBA00031345"/>
    </source>
</evidence>
<dbReference type="GO" id="GO:0000139">
    <property type="term" value="C:Golgi membrane"/>
    <property type="evidence" value="ECO:0007669"/>
    <property type="project" value="UniProtKB-SubCell"/>
</dbReference>
<evidence type="ECO:0000256" key="6">
    <source>
        <dbReference type="ARBA" id="ARBA00023034"/>
    </source>
</evidence>
<name>A0A8K0P6P2_LADFU</name>
<evidence type="ECO:0000256" key="1">
    <source>
        <dbReference type="ARBA" id="ARBA00004395"/>
    </source>
</evidence>
<dbReference type="PANTHER" id="PTHR21443:SF0">
    <property type="entry name" value="CONSERVED OLIGOMERIC GOLGI COMPLEX SUBUNIT 7"/>
    <property type="match status" value="1"/>
</dbReference>
<comment type="caution">
    <text evidence="9">The sequence shown here is derived from an EMBL/GenBank/DDBJ whole genome shotgun (WGS) entry which is preliminary data.</text>
</comment>
<reference evidence="9" key="1">
    <citation type="submission" date="2013-04" db="EMBL/GenBank/DDBJ databases">
        <authorList>
            <person name="Qu J."/>
            <person name="Murali S.C."/>
            <person name="Bandaranaike D."/>
            <person name="Bellair M."/>
            <person name="Blankenburg K."/>
            <person name="Chao H."/>
            <person name="Dinh H."/>
            <person name="Doddapaneni H."/>
            <person name="Downs B."/>
            <person name="Dugan-Rocha S."/>
            <person name="Elkadiri S."/>
            <person name="Gnanaolivu R.D."/>
            <person name="Hernandez B."/>
            <person name="Javaid M."/>
            <person name="Jayaseelan J.C."/>
            <person name="Lee S."/>
            <person name="Li M."/>
            <person name="Ming W."/>
            <person name="Munidasa M."/>
            <person name="Muniz J."/>
            <person name="Nguyen L."/>
            <person name="Ongeri F."/>
            <person name="Osuji N."/>
            <person name="Pu L.-L."/>
            <person name="Puazo M."/>
            <person name="Qu C."/>
            <person name="Quiroz J."/>
            <person name="Raj R."/>
            <person name="Weissenberger G."/>
            <person name="Xin Y."/>
            <person name="Zou X."/>
            <person name="Han Y."/>
            <person name="Richards S."/>
            <person name="Worley K."/>
            <person name="Muzny D."/>
            <person name="Gibbs R."/>
        </authorList>
    </citation>
    <scope>NUCLEOTIDE SEQUENCE</scope>
    <source>
        <strain evidence="9">Sampled in the wild</strain>
    </source>
</reference>
<organism evidence="9 10">
    <name type="scientific">Ladona fulva</name>
    <name type="common">Scarce chaser dragonfly</name>
    <name type="synonym">Libellula fulva</name>
    <dbReference type="NCBI Taxonomy" id="123851"/>
    <lineage>
        <taxon>Eukaryota</taxon>
        <taxon>Metazoa</taxon>
        <taxon>Ecdysozoa</taxon>
        <taxon>Arthropoda</taxon>
        <taxon>Hexapoda</taxon>
        <taxon>Insecta</taxon>
        <taxon>Pterygota</taxon>
        <taxon>Palaeoptera</taxon>
        <taxon>Odonata</taxon>
        <taxon>Epiprocta</taxon>
        <taxon>Anisoptera</taxon>
        <taxon>Libelluloidea</taxon>
        <taxon>Libellulidae</taxon>
        <taxon>Ladona</taxon>
    </lineage>
</organism>
<comment type="subcellular location">
    <subcellularLocation>
        <location evidence="1">Golgi apparatus membrane</location>
        <topology evidence="1">Peripheral membrane protein</topology>
    </subcellularLocation>
</comment>
<accession>A0A8K0P6P2</accession>
<evidence type="ECO:0000256" key="5">
    <source>
        <dbReference type="ARBA" id="ARBA00022927"/>
    </source>
</evidence>
<reference evidence="9" key="2">
    <citation type="submission" date="2017-10" db="EMBL/GenBank/DDBJ databases">
        <title>Ladona fulva Genome sequencing and assembly.</title>
        <authorList>
            <person name="Murali S."/>
            <person name="Richards S."/>
            <person name="Bandaranaike D."/>
            <person name="Bellair M."/>
            <person name="Blankenburg K."/>
            <person name="Chao H."/>
            <person name="Dinh H."/>
            <person name="Doddapaneni H."/>
            <person name="Dugan-Rocha S."/>
            <person name="Elkadiri S."/>
            <person name="Gnanaolivu R."/>
            <person name="Hernandez B."/>
            <person name="Skinner E."/>
            <person name="Javaid M."/>
            <person name="Lee S."/>
            <person name="Li M."/>
            <person name="Ming W."/>
            <person name="Munidasa M."/>
            <person name="Muniz J."/>
            <person name="Nguyen L."/>
            <person name="Hughes D."/>
            <person name="Osuji N."/>
            <person name="Pu L.-L."/>
            <person name="Puazo M."/>
            <person name="Qu C."/>
            <person name="Quiroz J."/>
            <person name="Raj R."/>
            <person name="Weissenberger G."/>
            <person name="Xin Y."/>
            <person name="Zou X."/>
            <person name="Han Y."/>
            <person name="Worley K."/>
            <person name="Muzny D."/>
            <person name="Gibbs R."/>
        </authorList>
    </citation>
    <scope>NUCLEOTIDE SEQUENCE</scope>
    <source>
        <strain evidence="9">Sampled in the wild</strain>
    </source>
</reference>
<keyword evidence="5" id="KW-0653">Protein transport</keyword>
<evidence type="ECO:0000256" key="7">
    <source>
        <dbReference type="ARBA" id="ARBA00023136"/>
    </source>
</evidence>
<dbReference type="PANTHER" id="PTHR21443">
    <property type="entry name" value="CONSERVED OLIGOMERIC GOLGI COMPLEX COMPONENT 7"/>
    <property type="match status" value="1"/>
</dbReference>
<dbReference type="Proteomes" id="UP000792457">
    <property type="component" value="Unassembled WGS sequence"/>
</dbReference>
<evidence type="ECO:0000313" key="9">
    <source>
        <dbReference type="EMBL" id="KAG8232849.1"/>
    </source>
</evidence>